<name>A0A921MMZ1_9FIRM</name>
<feature type="domain" description="M23ase beta-sheet core" evidence="4">
    <location>
        <begin position="317"/>
        <end position="411"/>
    </location>
</feature>
<dbReference type="InterPro" id="IPR011055">
    <property type="entry name" value="Dup_hybrid_motif"/>
</dbReference>
<dbReference type="Proteomes" id="UP000760668">
    <property type="component" value="Unassembled WGS sequence"/>
</dbReference>
<evidence type="ECO:0000313" key="7">
    <source>
        <dbReference type="Proteomes" id="UP000760668"/>
    </source>
</evidence>
<organism evidence="6 7">
    <name type="scientific">Pseudoflavonifractor capillosus</name>
    <dbReference type="NCBI Taxonomy" id="106588"/>
    <lineage>
        <taxon>Bacteria</taxon>
        <taxon>Bacillati</taxon>
        <taxon>Bacillota</taxon>
        <taxon>Clostridia</taxon>
        <taxon>Eubacteriales</taxon>
        <taxon>Oscillospiraceae</taxon>
        <taxon>Pseudoflavonifractor</taxon>
    </lineage>
</organism>
<protein>
    <submittedName>
        <fullName evidence="6">Peptidoglycan DD-metalloendopeptidase family protein</fullName>
    </submittedName>
</protein>
<keyword evidence="1" id="KW-0732">Signal</keyword>
<dbReference type="PANTHER" id="PTHR21666">
    <property type="entry name" value="PEPTIDASE-RELATED"/>
    <property type="match status" value="1"/>
</dbReference>
<comment type="caution">
    <text evidence="6">The sequence shown here is derived from an EMBL/GenBank/DDBJ whole genome shotgun (WGS) entry which is preliminary data.</text>
</comment>
<dbReference type="InterPro" id="IPR050570">
    <property type="entry name" value="Cell_wall_metabolism_enzyme"/>
</dbReference>
<gene>
    <name evidence="6" type="ORF">K8V01_07230</name>
</gene>
<dbReference type="Gene3D" id="2.70.70.10">
    <property type="entry name" value="Glucose Permease (Domain IIA)"/>
    <property type="match status" value="1"/>
</dbReference>
<reference evidence="6" key="1">
    <citation type="journal article" date="2021" name="PeerJ">
        <title>Extensive microbial diversity within the chicken gut microbiome revealed by metagenomics and culture.</title>
        <authorList>
            <person name="Gilroy R."/>
            <person name="Ravi A."/>
            <person name="Getino M."/>
            <person name="Pursley I."/>
            <person name="Horton D.L."/>
            <person name="Alikhan N.F."/>
            <person name="Baker D."/>
            <person name="Gharbi K."/>
            <person name="Hall N."/>
            <person name="Watson M."/>
            <person name="Adriaenssens E.M."/>
            <person name="Foster-Nyarko E."/>
            <person name="Jarju S."/>
            <person name="Secka A."/>
            <person name="Antonio M."/>
            <person name="Oren A."/>
            <person name="Chaudhuri R.R."/>
            <person name="La Ragione R."/>
            <person name="Hildebrand F."/>
            <person name="Pallen M.J."/>
        </authorList>
    </citation>
    <scope>NUCLEOTIDE SEQUENCE</scope>
    <source>
        <strain evidence="6">CHK179-5677</strain>
    </source>
</reference>
<accession>A0A921MMZ1</accession>
<feature type="coiled-coil region" evidence="2">
    <location>
        <begin position="188"/>
        <end position="278"/>
    </location>
</feature>
<dbReference type="Gene3D" id="6.10.250.3150">
    <property type="match status" value="1"/>
</dbReference>
<feature type="coiled-coil region" evidence="2">
    <location>
        <begin position="51"/>
        <end position="92"/>
    </location>
</feature>
<dbReference type="RefSeq" id="WP_294536369.1">
    <property type="nucleotide sequence ID" value="NZ_DYUC01000070.1"/>
</dbReference>
<evidence type="ECO:0000256" key="1">
    <source>
        <dbReference type="ARBA" id="ARBA00022729"/>
    </source>
</evidence>
<keyword evidence="3" id="KW-1133">Transmembrane helix</keyword>
<dbReference type="CDD" id="cd12797">
    <property type="entry name" value="M23_peptidase"/>
    <property type="match status" value="1"/>
</dbReference>
<keyword evidence="3" id="KW-0812">Transmembrane</keyword>
<dbReference type="AlphaFoldDB" id="A0A921MMZ1"/>
<dbReference type="GO" id="GO:0004222">
    <property type="term" value="F:metalloendopeptidase activity"/>
    <property type="evidence" value="ECO:0007669"/>
    <property type="project" value="TreeGrafter"/>
</dbReference>
<evidence type="ECO:0000256" key="3">
    <source>
        <dbReference type="SAM" id="Phobius"/>
    </source>
</evidence>
<dbReference type="Pfam" id="PF01551">
    <property type="entry name" value="Peptidase_M23"/>
    <property type="match status" value="1"/>
</dbReference>
<proteinExistence type="predicted"/>
<dbReference type="InterPro" id="IPR057309">
    <property type="entry name" value="PcsB_CC"/>
</dbReference>
<dbReference type="SUPFAM" id="SSF51261">
    <property type="entry name" value="Duplicated hybrid motif"/>
    <property type="match status" value="1"/>
</dbReference>
<sequence length="426" mass="47538">MAQKQQNQKTGKKKVWDARRILMAVLACVMVVLLLLPILTMAMPAARAVTEDELRQQIEALKGSASDVESKKEELQSQLEEIQGQKDKAMQEKQLRDQELAYIDQQIANTESMIAYYDQLIEQETANLAEAQAKEEAQYDLFCQRVRAMEEGGTVSYWAILFNASSFSDMLDKMVFVQDVMDYDNAVIEQLKADRQAVADALTALESSRTEQANQKTLLDQQRADQAVKVEEAAQVLKNLESDVAEYERLLEEQAAEEARVNDEIAQREAELEELIRQNQIQFTVSNGWLYPLPTSCMTLTSAFGYRIHPITGRPHSHTGTDIAAPYGTPIKAVKSGVVTISEYGSSYGNYVVISHGDGTTSLYAHMSSRAASAGDVVSQGDVIGYVGSTGNSTGNHLHLEIRVNGSRVDPEQYWPDLPFYRQYNT</sequence>
<evidence type="ECO:0000259" key="5">
    <source>
        <dbReference type="Pfam" id="PF24568"/>
    </source>
</evidence>
<dbReference type="Pfam" id="PF24568">
    <property type="entry name" value="CC_PcsB"/>
    <property type="match status" value="1"/>
</dbReference>
<keyword evidence="2" id="KW-0175">Coiled coil</keyword>
<dbReference type="EMBL" id="DYUC01000070">
    <property type="protein sequence ID" value="HJG86794.1"/>
    <property type="molecule type" value="Genomic_DNA"/>
</dbReference>
<evidence type="ECO:0000313" key="6">
    <source>
        <dbReference type="EMBL" id="HJG86794.1"/>
    </source>
</evidence>
<dbReference type="PANTHER" id="PTHR21666:SF270">
    <property type="entry name" value="MUREIN HYDROLASE ACTIVATOR ENVC"/>
    <property type="match status" value="1"/>
</dbReference>
<dbReference type="InterPro" id="IPR016047">
    <property type="entry name" value="M23ase_b-sheet_dom"/>
</dbReference>
<evidence type="ECO:0000256" key="2">
    <source>
        <dbReference type="SAM" id="Coils"/>
    </source>
</evidence>
<reference evidence="6" key="2">
    <citation type="submission" date="2021-09" db="EMBL/GenBank/DDBJ databases">
        <authorList>
            <person name="Gilroy R."/>
        </authorList>
    </citation>
    <scope>NUCLEOTIDE SEQUENCE</scope>
    <source>
        <strain evidence="6">CHK179-5677</strain>
    </source>
</reference>
<feature type="transmembrane region" description="Helical" evidence="3">
    <location>
        <begin position="21"/>
        <end position="43"/>
    </location>
</feature>
<evidence type="ECO:0000259" key="4">
    <source>
        <dbReference type="Pfam" id="PF01551"/>
    </source>
</evidence>
<feature type="domain" description="Peptidoglycan hydrolase PcsB coiled-coil" evidence="5">
    <location>
        <begin position="130"/>
        <end position="200"/>
    </location>
</feature>
<keyword evidence="3" id="KW-0472">Membrane</keyword>